<dbReference type="Proteomes" id="UP000759537">
    <property type="component" value="Unassembled WGS sequence"/>
</dbReference>
<dbReference type="Pfam" id="PF16787">
    <property type="entry name" value="NDC10_II"/>
    <property type="match status" value="1"/>
</dbReference>
<evidence type="ECO:0000313" key="4">
    <source>
        <dbReference type="Proteomes" id="UP000759537"/>
    </source>
</evidence>
<dbReference type="GO" id="GO:0003677">
    <property type="term" value="F:DNA binding"/>
    <property type="evidence" value="ECO:0007669"/>
    <property type="project" value="InterPro"/>
</dbReference>
<dbReference type="InterPro" id="IPR038279">
    <property type="entry name" value="Ndc10_dom2_sf"/>
</dbReference>
<dbReference type="OrthoDB" id="2675946at2759"/>
<sequence length="502" mass="56603">IDTVAVAAVELDAEMMDGEGDGEDNEDEEDREDGDAMDVDRDGIAHKDKVREAKAWVDSFIINSRHQSGQQTEESRYSSQDCQCWLVSALASGTVPDIIVDADHTIAYLKFAATQNLLTTNGTKQQGNQRFNEDFDVTQNTLLDSEILPEHFGQITRAIFLTLDQIPSIVKAHFSWTWQCTTLNRGDELVNLLLCCLQPYQLFVPDYTTADGRRSGRGQHIFGQEPDYNFVLPHCDPLHCPVGALAILLYFMFDQGGLMAKFPEWDWSKSVTWHKASAKLPVKLLFSRTVGKPCSGDALRKMYGKFLEPTTIKSRKKLHLAHRTMPAVMEEMGVNIDEVDGIGHWAVTALAGFYVGEHYQVPWAAVDVPAELQTRLFPFVESTLADLKTVEHVNHGTVNFLQLLQQLRPFFWRVTAAIHHQFPESPLFKRFDILHSDGAVKFRSEWPAALRTKEADAQADTAVTEAFQDLEDALHLQTEKLDLIARQTEQFSPSKSRVARQP</sequence>
<feature type="domain" description="Ndc10" evidence="2">
    <location>
        <begin position="359"/>
        <end position="430"/>
    </location>
</feature>
<reference evidence="3" key="1">
    <citation type="submission" date="2019-10" db="EMBL/GenBank/DDBJ databases">
        <authorList>
            <consortium name="DOE Joint Genome Institute"/>
            <person name="Kuo A."/>
            <person name="Miyauchi S."/>
            <person name="Kiss E."/>
            <person name="Drula E."/>
            <person name="Kohler A."/>
            <person name="Sanchez-Garcia M."/>
            <person name="Andreopoulos B."/>
            <person name="Barry K.W."/>
            <person name="Bonito G."/>
            <person name="Buee M."/>
            <person name="Carver A."/>
            <person name="Chen C."/>
            <person name="Cichocki N."/>
            <person name="Clum A."/>
            <person name="Culley D."/>
            <person name="Crous P.W."/>
            <person name="Fauchery L."/>
            <person name="Girlanda M."/>
            <person name="Hayes R."/>
            <person name="Keri Z."/>
            <person name="LaButti K."/>
            <person name="Lipzen A."/>
            <person name="Lombard V."/>
            <person name="Magnuson J."/>
            <person name="Maillard F."/>
            <person name="Morin E."/>
            <person name="Murat C."/>
            <person name="Nolan M."/>
            <person name="Ohm R."/>
            <person name="Pangilinan J."/>
            <person name="Pereira M."/>
            <person name="Perotto S."/>
            <person name="Peter M."/>
            <person name="Riley R."/>
            <person name="Sitrit Y."/>
            <person name="Stielow B."/>
            <person name="Szollosi G."/>
            <person name="Zifcakova L."/>
            <person name="Stursova M."/>
            <person name="Spatafora J.W."/>
            <person name="Tedersoo L."/>
            <person name="Vaario L.-M."/>
            <person name="Yamada A."/>
            <person name="Yan M."/>
            <person name="Wang P."/>
            <person name="Xu J."/>
            <person name="Bruns T."/>
            <person name="Baldrian P."/>
            <person name="Vilgalys R."/>
            <person name="Henrissat B."/>
            <person name="Grigoriev I.V."/>
            <person name="Hibbett D."/>
            <person name="Nagy L.G."/>
            <person name="Martin F.M."/>
        </authorList>
    </citation>
    <scope>NUCLEOTIDE SEQUENCE</scope>
    <source>
        <strain evidence="3">Prilba</strain>
    </source>
</reference>
<gene>
    <name evidence="3" type="ORF">DFH94DRAFT_613925</name>
</gene>
<evidence type="ECO:0000256" key="1">
    <source>
        <dbReference type="SAM" id="MobiDB-lite"/>
    </source>
</evidence>
<reference evidence="3" key="2">
    <citation type="journal article" date="2020" name="Nat. Commun.">
        <title>Large-scale genome sequencing of mycorrhizal fungi provides insights into the early evolution of symbiotic traits.</title>
        <authorList>
            <person name="Miyauchi S."/>
            <person name="Kiss E."/>
            <person name="Kuo A."/>
            <person name="Drula E."/>
            <person name="Kohler A."/>
            <person name="Sanchez-Garcia M."/>
            <person name="Morin E."/>
            <person name="Andreopoulos B."/>
            <person name="Barry K.W."/>
            <person name="Bonito G."/>
            <person name="Buee M."/>
            <person name="Carver A."/>
            <person name="Chen C."/>
            <person name="Cichocki N."/>
            <person name="Clum A."/>
            <person name="Culley D."/>
            <person name="Crous P.W."/>
            <person name="Fauchery L."/>
            <person name="Girlanda M."/>
            <person name="Hayes R.D."/>
            <person name="Keri Z."/>
            <person name="LaButti K."/>
            <person name="Lipzen A."/>
            <person name="Lombard V."/>
            <person name="Magnuson J."/>
            <person name="Maillard F."/>
            <person name="Murat C."/>
            <person name="Nolan M."/>
            <person name="Ohm R.A."/>
            <person name="Pangilinan J."/>
            <person name="Pereira M.F."/>
            <person name="Perotto S."/>
            <person name="Peter M."/>
            <person name="Pfister S."/>
            <person name="Riley R."/>
            <person name="Sitrit Y."/>
            <person name="Stielow J.B."/>
            <person name="Szollosi G."/>
            <person name="Zifcakova L."/>
            <person name="Stursova M."/>
            <person name="Spatafora J.W."/>
            <person name="Tedersoo L."/>
            <person name="Vaario L.M."/>
            <person name="Yamada A."/>
            <person name="Yan M."/>
            <person name="Wang P."/>
            <person name="Xu J."/>
            <person name="Bruns T."/>
            <person name="Baldrian P."/>
            <person name="Vilgalys R."/>
            <person name="Dunand C."/>
            <person name="Henrissat B."/>
            <person name="Grigoriev I.V."/>
            <person name="Hibbett D."/>
            <person name="Nagy L.G."/>
            <person name="Martin F.M."/>
        </authorList>
    </citation>
    <scope>NUCLEOTIDE SEQUENCE</scope>
    <source>
        <strain evidence="3">Prilba</strain>
    </source>
</reference>
<feature type="compositionally biased region" description="Acidic residues" evidence="1">
    <location>
        <begin position="14"/>
        <end position="37"/>
    </location>
</feature>
<dbReference type="AlphaFoldDB" id="A0A9P5MWH8"/>
<name>A0A9P5MWH8_9AGAM</name>
<feature type="non-terminal residue" evidence="3">
    <location>
        <position position="502"/>
    </location>
</feature>
<organism evidence="3 4">
    <name type="scientific">Russula ochroleuca</name>
    <dbReference type="NCBI Taxonomy" id="152965"/>
    <lineage>
        <taxon>Eukaryota</taxon>
        <taxon>Fungi</taxon>
        <taxon>Dikarya</taxon>
        <taxon>Basidiomycota</taxon>
        <taxon>Agaricomycotina</taxon>
        <taxon>Agaricomycetes</taxon>
        <taxon>Russulales</taxon>
        <taxon>Russulaceae</taxon>
        <taxon>Russula</taxon>
    </lineage>
</organism>
<feature type="region of interest" description="Disordered" evidence="1">
    <location>
        <begin position="14"/>
        <end position="39"/>
    </location>
</feature>
<keyword evidence="4" id="KW-1185">Reference proteome</keyword>
<accession>A0A9P5MWH8</accession>
<dbReference type="Gene3D" id="1.10.443.20">
    <property type="entry name" value="Centromere DNA-binding protein complex CBF3 subunit, domain 2"/>
    <property type="match status" value="1"/>
</dbReference>
<proteinExistence type="predicted"/>
<dbReference type="EMBL" id="WHVB01000008">
    <property type="protein sequence ID" value="KAF8480486.1"/>
    <property type="molecule type" value="Genomic_DNA"/>
</dbReference>
<dbReference type="InterPro" id="IPR031872">
    <property type="entry name" value="NDC10_II"/>
</dbReference>
<evidence type="ECO:0000259" key="2">
    <source>
        <dbReference type="Pfam" id="PF16787"/>
    </source>
</evidence>
<comment type="caution">
    <text evidence="3">The sequence shown here is derived from an EMBL/GenBank/DDBJ whole genome shotgun (WGS) entry which is preliminary data.</text>
</comment>
<protein>
    <recommendedName>
        <fullName evidence="2">Ndc10 domain-containing protein</fullName>
    </recommendedName>
</protein>
<feature type="non-terminal residue" evidence="3">
    <location>
        <position position="1"/>
    </location>
</feature>
<evidence type="ECO:0000313" key="3">
    <source>
        <dbReference type="EMBL" id="KAF8480486.1"/>
    </source>
</evidence>